<organism evidence="4 5">
    <name type="scientific">Cannabis sativa</name>
    <name type="common">Hemp</name>
    <name type="synonym">Marijuana</name>
    <dbReference type="NCBI Taxonomy" id="3483"/>
    <lineage>
        <taxon>Eukaryota</taxon>
        <taxon>Viridiplantae</taxon>
        <taxon>Streptophyta</taxon>
        <taxon>Embryophyta</taxon>
        <taxon>Tracheophyta</taxon>
        <taxon>Spermatophyta</taxon>
        <taxon>Magnoliopsida</taxon>
        <taxon>eudicotyledons</taxon>
        <taxon>Gunneridae</taxon>
        <taxon>Pentapetalae</taxon>
        <taxon>rosids</taxon>
        <taxon>fabids</taxon>
        <taxon>Rosales</taxon>
        <taxon>Cannabaceae</taxon>
        <taxon>Cannabis</taxon>
    </lineage>
</organism>
<evidence type="ECO:0000313" key="5">
    <source>
        <dbReference type="Proteomes" id="UP000583929"/>
    </source>
</evidence>
<dbReference type="EMBL" id="JAATIQ010000433">
    <property type="protein sequence ID" value="KAF4356206.1"/>
    <property type="molecule type" value="Genomic_DNA"/>
</dbReference>
<feature type="compositionally biased region" description="Pro residues" evidence="2">
    <location>
        <begin position="71"/>
        <end position="179"/>
    </location>
</feature>
<dbReference type="Proteomes" id="UP000583929">
    <property type="component" value="Unassembled WGS sequence"/>
</dbReference>
<dbReference type="PROSITE" id="PS51257">
    <property type="entry name" value="PROKAR_LIPOPROTEIN"/>
    <property type="match status" value="1"/>
</dbReference>
<evidence type="ECO:0000256" key="1">
    <source>
        <dbReference type="ARBA" id="ARBA00022729"/>
    </source>
</evidence>
<keyword evidence="5" id="KW-1185">Reference proteome</keyword>
<reference evidence="4 5" key="1">
    <citation type="journal article" date="2020" name="bioRxiv">
        <title>Sequence and annotation of 42 cannabis genomes reveals extensive copy number variation in cannabinoid synthesis and pathogen resistance genes.</title>
        <authorList>
            <person name="Mckernan K.J."/>
            <person name="Helbert Y."/>
            <person name="Kane L.T."/>
            <person name="Ebling H."/>
            <person name="Zhang L."/>
            <person name="Liu B."/>
            <person name="Eaton Z."/>
            <person name="Mclaughlin S."/>
            <person name="Kingan S."/>
            <person name="Baybayan P."/>
            <person name="Concepcion G."/>
            <person name="Jordan M."/>
            <person name="Riva A."/>
            <person name="Barbazuk W."/>
            <person name="Harkins T."/>
        </authorList>
    </citation>
    <scope>NUCLEOTIDE SEQUENCE [LARGE SCALE GENOMIC DNA]</scope>
    <source>
        <strain evidence="5">cv. Jamaican Lion 4</strain>
        <tissue evidence="4">Leaf</tissue>
    </source>
</reference>
<dbReference type="PRINTS" id="PR01217">
    <property type="entry name" value="PRICHEXTENSN"/>
</dbReference>
<evidence type="ECO:0000256" key="3">
    <source>
        <dbReference type="SAM" id="SignalP"/>
    </source>
</evidence>
<evidence type="ECO:0000313" key="4">
    <source>
        <dbReference type="EMBL" id="KAF4356206.1"/>
    </source>
</evidence>
<feature type="compositionally biased region" description="Basic residues" evidence="2">
    <location>
        <begin position="60"/>
        <end position="70"/>
    </location>
</feature>
<protein>
    <submittedName>
        <fullName evidence="4">Uncharacterized protein</fullName>
    </submittedName>
</protein>
<dbReference type="PANTHER" id="PTHR33470">
    <property type="entry name" value="OS01G0164075 PROTEIN"/>
    <property type="match status" value="1"/>
</dbReference>
<gene>
    <name evidence="4" type="ORF">G4B88_002818</name>
</gene>
<keyword evidence="1 3" id="KW-0732">Signal</keyword>
<evidence type="ECO:0000256" key="2">
    <source>
        <dbReference type="SAM" id="MobiDB-lite"/>
    </source>
</evidence>
<name>A0A7J6ECV9_CANSA</name>
<dbReference type="GO" id="GO:0071944">
    <property type="term" value="C:cell periphery"/>
    <property type="evidence" value="ECO:0007669"/>
    <property type="project" value="TreeGrafter"/>
</dbReference>
<feature type="signal peptide" evidence="3">
    <location>
        <begin position="1"/>
        <end position="23"/>
    </location>
</feature>
<proteinExistence type="predicted"/>
<dbReference type="Pfam" id="PF01190">
    <property type="entry name" value="Pollen_Ole_e_1"/>
    <property type="match status" value="1"/>
</dbReference>
<feature type="chain" id="PRO_5029590948" evidence="3">
    <location>
        <begin position="24"/>
        <end position="314"/>
    </location>
</feature>
<feature type="region of interest" description="Disordered" evidence="2">
    <location>
        <begin position="35"/>
        <end position="179"/>
    </location>
</feature>
<comment type="caution">
    <text evidence="4">The sequence shown here is derived from an EMBL/GenBank/DDBJ whole genome shotgun (WGS) entry which is preliminary data.</text>
</comment>
<dbReference type="AlphaFoldDB" id="A0A7J6ECV9"/>
<dbReference type="PANTHER" id="PTHR33470:SF22">
    <property type="entry name" value="POLLEN OLE E 1 ALLERGEN AND EXTENSIN FAMILY PROTEIN"/>
    <property type="match status" value="1"/>
</dbReference>
<accession>A0A7J6ECV9</accession>
<sequence>MIMANRGALVAALLVVSCFTIEALPVSQPPLHLPIPTEAPAHPPSYHHHHHPPAAAPAHPPHHHHHHHHPPPPSSSPVPAHPPPHKPYTPAPPPKPATPPPKPYTPAPKPATPPPKPATPPPKPYTPAPKPATPPPKPATPPPKPYTPAPKPATPPPKPYNPAPKPKPSTPPAKPPVHPPYVLPPRKMVAVQGVVYCKPCKYSGVNTLLNATKVEGASVRLVCKNTKYHLYEDGTTDKNGYFVIKPKFLTTYGVHKCSVALLKSPLPNCYIPSALHGGDKGGILRPEMPKSPVDKLAPLYYSVGPFAFEPKKCY</sequence>